<dbReference type="InterPro" id="IPR054425">
    <property type="entry name" value="Cdc6_ORC1-like_ATPase_lid"/>
</dbReference>
<dbReference type="GO" id="GO:0046872">
    <property type="term" value="F:metal ion binding"/>
    <property type="evidence" value="ECO:0007669"/>
    <property type="project" value="UniProtKB-KW"/>
</dbReference>
<dbReference type="InterPro" id="IPR050311">
    <property type="entry name" value="ORC1/CDC6"/>
</dbReference>
<dbReference type="AlphaFoldDB" id="A0AAW2G9T6"/>
<accession>A0AAW2G9T6</accession>
<dbReference type="FunFam" id="3.40.50.300:FF:000199">
    <property type="entry name" value="Origin recognition complex subunit 1"/>
    <property type="match status" value="1"/>
</dbReference>
<proteinExistence type="inferred from homology"/>
<dbReference type="Pfam" id="PF09079">
    <property type="entry name" value="WHD_Cdc6"/>
    <property type="match status" value="1"/>
</dbReference>
<dbReference type="Proteomes" id="UP001430953">
    <property type="component" value="Unassembled WGS sequence"/>
</dbReference>
<dbReference type="InterPro" id="IPR015163">
    <property type="entry name" value="Cdc6_C"/>
</dbReference>
<dbReference type="SMART" id="SM01074">
    <property type="entry name" value="Cdc6_C"/>
    <property type="match status" value="1"/>
</dbReference>
<evidence type="ECO:0000259" key="13">
    <source>
        <dbReference type="SMART" id="SM00382"/>
    </source>
</evidence>
<dbReference type="PANTHER" id="PTHR10763">
    <property type="entry name" value="CELL DIVISION CONTROL PROTEIN 6-RELATED"/>
    <property type="match status" value="1"/>
</dbReference>
<dbReference type="EMBL" id="JADYXP020000006">
    <property type="protein sequence ID" value="KAL0122997.1"/>
    <property type="molecule type" value="Genomic_DNA"/>
</dbReference>
<comment type="subcellular location">
    <subcellularLocation>
        <location evidence="1 11">Nucleus</location>
    </subcellularLocation>
</comment>
<evidence type="ECO:0000256" key="7">
    <source>
        <dbReference type="ARBA" id="ARBA00022840"/>
    </source>
</evidence>
<feature type="domain" description="AAA+ ATPase" evidence="13">
    <location>
        <begin position="406"/>
        <end position="556"/>
    </location>
</feature>
<keyword evidence="10 11" id="KW-0539">Nucleus</keyword>
<feature type="region of interest" description="Disordered" evidence="12">
    <location>
        <begin position="248"/>
        <end position="288"/>
    </location>
</feature>
<dbReference type="GO" id="GO:0006270">
    <property type="term" value="P:DNA replication initiation"/>
    <property type="evidence" value="ECO:0007669"/>
    <property type="project" value="TreeGrafter"/>
</dbReference>
<evidence type="ECO:0000256" key="5">
    <source>
        <dbReference type="ARBA" id="ARBA00022723"/>
    </source>
</evidence>
<sequence>MAKLKKCTEKDITFLLETSTEEHDGSSQSDPDKSYNPKKNSDTSTDVSETDEIFENNKRFLLQNNASKKEQVSLRLRLRRSTEQSMYKIDTESEDEKPRRLTRSTKVRLKSLQDENQSPRKGTRIIKLPKRHFDYNSFYSKSEESVLERDQINYNEKKLLLNSLNVCTESPKAIDCKVINNSSDSDCVCINVIPKTPSSRTRSRTKLNKQNCVTEDDSDNATPKIRTRSKYKSFSAKKELKKDNIDEPLSDEENFEADAKENVSFSNTPKRSRIQKSDERTNSTVSSKRQLMYKDKNKSKTDQVEVIHKAGKILSKNISEENDDAIKSTMVLNGLSTPKSRKVSLKQSALTPSMKMRTDMLPKPATPLQEIRTRLHVSVVPKSLPCREQEFNNIYTFLESKLMDNSGGSIYINGVPGTGKTATVNEIVKCLKRSVEKGKLKYFDFIEINGMKLSEPRQAYVQILKQLTKKVLTWEQAYNELEKIFNSNIKRPMTLLLVDELDLLCTKRQDVIYNLLDWPTKASARLVVITIANTMDLPERVLMGRVTSRLGLTRVTFEPYNFKQLYEIVLTRLKNTDIFENEIIQLIARKVSAVSGDARRALDICRRVAEITETRNGTTVSVQDVNEALSEMIINPKVQAIKHCSKFEQIFLQAVCVEVKRIGVEEVCFINVYKQFEALCSFDGHKTPNITQALDICAKLGNYRLLICEYSGSDIHQKILLNVSKDEMHYALQEIDII</sequence>
<comment type="caution">
    <text evidence="15">The sequence shown here is derived from an EMBL/GenBank/DDBJ whole genome shotgun (WGS) entry which is preliminary data.</text>
</comment>
<keyword evidence="9 11" id="KW-0238">DNA-binding</keyword>
<dbReference type="Gene3D" id="3.40.50.300">
    <property type="entry name" value="P-loop containing nucleotide triphosphate hydrolases"/>
    <property type="match status" value="1"/>
</dbReference>
<dbReference type="PANTHER" id="PTHR10763:SF23">
    <property type="entry name" value="ORIGIN RECOGNITION COMPLEX SUBUNIT 1"/>
    <property type="match status" value="1"/>
</dbReference>
<gene>
    <name evidence="15" type="ORF">PUN28_007563</name>
</gene>
<dbReference type="Pfam" id="PF22606">
    <property type="entry name" value="Cdc6-ORC-like_ATPase_lid"/>
    <property type="match status" value="1"/>
</dbReference>
<keyword evidence="16" id="KW-1185">Reference proteome</keyword>
<dbReference type="SMART" id="SM00382">
    <property type="entry name" value="AAA"/>
    <property type="match status" value="1"/>
</dbReference>
<evidence type="ECO:0000259" key="14">
    <source>
        <dbReference type="SMART" id="SM01074"/>
    </source>
</evidence>
<dbReference type="Gene3D" id="1.10.8.60">
    <property type="match status" value="1"/>
</dbReference>
<evidence type="ECO:0000256" key="11">
    <source>
        <dbReference type="RuleBase" id="RU365058"/>
    </source>
</evidence>
<reference evidence="15 16" key="1">
    <citation type="submission" date="2023-03" db="EMBL/GenBank/DDBJ databases">
        <title>High recombination rates correlate with genetic variation in Cardiocondyla obscurior ants.</title>
        <authorList>
            <person name="Errbii M."/>
        </authorList>
    </citation>
    <scope>NUCLEOTIDE SEQUENCE [LARGE SCALE GENOMIC DNA]</scope>
    <source>
        <strain evidence="15">Alpha-2009</strain>
        <tissue evidence="15">Whole body</tissue>
    </source>
</reference>
<keyword evidence="5" id="KW-0479">Metal-binding</keyword>
<dbReference type="Pfam" id="PF00004">
    <property type="entry name" value="AAA"/>
    <property type="match status" value="1"/>
</dbReference>
<evidence type="ECO:0000256" key="1">
    <source>
        <dbReference type="ARBA" id="ARBA00004123"/>
    </source>
</evidence>
<keyword evidence="4 11" id="KW-0235">DNA replication</keyword>
<dbReference type="GO" id="GO:0005664">
    <property type="term" value="C:nuclear origin of replication recognition complex"/>
    <property type="evidence" value="ECO:0007669"/>
    <property type="project" value="TreeGrafter"/>
</dbReference>
<evidence type="ECO:0000256" key="9">
    <source>
        <dbReference type="ARBA" id="ARBA00023125"/>
    </source>
</evidence>
<name>A0AAW2G9T6_9HYME</name>
<evidence type="ECO:0000256" key="10">
    <source>
        <dbReference type="ARBA" id="ARBA00023242"/>
    </source>
</evidence>
<protein>
    <recommendedName>
        <fullName evidence="3 11">Origin recognition complex subunit 1</fullName>
    </recommendedName>
</protein>
<evidence type="ECO:0000256" key="4">
    <source>
        <dbReference type="ARBA" id="ARBA00022705"/>
    </source>
</evidence>
<keyword evidence="8" id="KW-0460">Magnesium</keyword>
<evidence type="ECO:0000256" key="12">
    <source>
        <dbReference type="SAM" id="MobiDB-lite"/>
    </source>
</evidence>
<organism evidence="15 16">
    <name type="scientific">Cardiocondyla obscurior</name>
    <dbReference type="NCBI Taxonomy" id="286306"/>
    <lineage>
        <taxon>Eukaryota</taxon>
        <taxon>Metazoa</taxon>
        <taxon>Ecdysozoa</taxon>
        <taxon>Arthropoda</taxon>
        <taxon>Hexapoda</taxon>
        <taxon>Insecta</taxon>
        <taxon>Pterygota</taxon>
        <taxon>Neoptera</taxon>
        <taxon>Endopterygota</taxon>
        <taxon>Hymenoptera</taxon>
        <taxon>Apocrita</taxon>
        <taxon>Aculeata</taxon>
        <taxon>Formicoidea</taxon>
        <taxon>Formicidae</taxon>
        <taxon>Myrmicinae</taxon>
        <taxon>Cardiocondyla</taxon>
    </lineage>
</organism>
<dbReference type="GO" id="GO:0003688">
    <property type="term" value="F:DNA replication origin binding"/>
    <property type="evidence" value="ECO:0007669"/>
    <property type="project" value="TreeGrafter"/>
</dbReference>
<evidence type="ECO:0000256" key="8">
    <source>
        <dbReference type="ARBA" id="ARBA00022842"/>
    </source>
</evidence>
<evidence type="ECO:0000256" key="3">
    <source>
        <dbReference type="ARBA" id="ARBA00019081"/>
    </source>
</evidence>
<feature type="compositionally biased region" description="Basic and acidic residues" evidence="12">
    <location>
        <begin position="20"/>
        <end position="41"/>
    </location>
</feature>
<comment type="function">
    <text evidence="11">Component of the origin recognition complex (ORC) that binds origins of replication. DNA-binding is ATP-dependent, however specific DNA sequences that define origins of replication have not been identified so far. ORC is required to assemble the pre-replication complex necessary to initiate DNA replication.</text>
</comment>
<keyword evidence="7 11" id="KW-0067">ATP-binding</keyword>
<feature type="region of interest" description="Disordered" evidence="12">
    <location>
        <begin position="197"/>
        <end position="223"/>
    </location>
</feature>
<comment type="similarity">
    <text evidence="2 11">Belongs to the ORC1 family.</text>
</comment>
<dbReference type="InterPro" id="IPR003959">
    <property type="entry name" value="ATPase_AAA_core"/>
</dbReference>
<evidence type="ECO:0000313" key="16">
    <source>
        <dbReference type="Proteomes" id="UP001430953"/>
    </source>
</evidence>
<dbReference type="InterPro" id="IPR027417">
    <property type="entry name" value="P-loop_NTPase"/>
</dbReference>
<keyword evidence="6 11" id="KW-0547">Nucleotide-binding</keyword>
<evidence type="ECO:0000313" key="15">
    <source>
        <dbReference type="EMBL" id="KAL0122997.1"/>
    </source>
</evidence>
<dbReference type="GO" id="GO:0033314">
    <property type="term" value="P:mitotic DNA replication checkpoint signaling"/>
    <property type="evidence" value="ECO:0007669"/>
    <property type="project" value="TreeGrafter"/>
</dbReference>
<dbReference type="SUPFAM" id="SSF52540">
    <property type="entry name" value="P-loop containing nucleoside triphosphate hydrolases"/>
    <property type="match status" value="1"/>
</dbReference>
<feature type="region of interest" description="Disordered" evidence="12">
    <location>
        <begin position="16"/>
        <end position="50"/>
    </location>
</feature>
<evidence type="ECO:0000256" key="6">
    <source>
        <dbReference type="ARBA" id="ARBA00022741"/>
    </source>
</evidence>
<feature type="domain" description="Cdc6 C-terminal" evidence="14">
    <location>
        <begin position="652"/>
        <end position="732"/>
    </location>
</feature>
<dbReference type="GO" id="GO:0016887">
    <property type="term" value="F:ATP hydrolysis activity"/>
    <property type="evidence" value="ECO:0007669"/>
    <property type="project" value="InterPro"/>
</dbReference>
<comment type="subunit">
    <text evidence="11">ORC is composed of six subunits.</text>
</comment>
<dbReference type="GO" id="GO:0005524">
    <property type="term" value="F:ATP binding"/>
    <property type="evidence" value="ECO:0007669"/>
    <property type="project" value="UniProtKB-KW"/>
</dbReference>
<dbReference type="InterPro" id="IPR003593">
    <property type="entry name" value="AAA+_ATPase"/>
</dbReference>
<evidence type="ECO:0000256" key="2">
    <source>
        <dbReference type="ARBA" id="ARBA00008398"/>
    </source>
</evidence>